<proteinExistence type="predicted"/>
<reference evidence="2 3" key="1">
    <citation type="journal article" date="2016" name="Sci. Rep.">
        <title>The Dendrobium catenatum Lindl. genome sequence provides insights into polysaccharide synthase, floral development and adaptive evolution.</title>
        <authorList>
            <person name="Zhang G.Q."/>
            <person name="Xu Q."/>
            <person name="Bian C."/>
            <person name="Tsai W.C."/>
            <person name="Yeh C.M."/>
            <person name="Liu K.W."/>
            <person name="Yoshida K."/>
            <person name="Zhang L.S."/>
            <person name="Chang S.B."/>
            <person name="Chen F."/>
            <person name="Shi Y."/>
            <person name="Su Y.Y."/>
            <person name="Zhang Y.Q."/>
            <person name="Chen L.J."/>
            <person name="Yin Y."/>
            <person name="Lin M."/>
            <person name="Huang H."/>
            <person name="Deng H."/>
            <person name="Wang Z.W."/>
            <person name="Zhu S.L."/>
            <person name="Zhao X."/>
            <person name="Deng C."/>
            <person name="Niu S.C."/>
            <person name="Huang J."/>
            <person name="Wang M."/>
            <person name="Liu G.H."/>
            <person name="Yang H.J."/>
            <person name="Xiao X.J."/>
            <person name="Hsiao Y.Y."/>
            <person name="Wu W.L."/>
            <person name="Chen Y.Y."/>
            <person name="Mitsuda N."/>
            <person name="Ohme-Takagi M."/>
            <person name="Luo Y.B."/>
            <person name="Van de Peer Y."/>
            <person name="Liu Z.J."/>
        </authorList>
    </citation>
    <scope>NUCLEOTIDE SEQUENCE [LARGE SCALE GENOMIC DNA]</scope>
    <source>
        <tissue evidence="2">The whole plant</tissue>
    </source>
</reference>
<evidence type="ECO:0000313" key="2">
    <source>
        <dbReference type="EMBL" id="PKU59883.1"/>
    </source>
</evidence>
<name>A0A2I0V8Z2_9ASPA</name>
<gene>
    <name evidence="2" type="ORF">MA16_Dca028251</name>
</gene>
<accession>A0A2I0V8Z2</accession>
<dbReference type="AlphaFoldDB" id="A0A2I0V8Z2"/>
<feature type="compositionally biased region" description="Basic residues" evidence="1">
    <location>
        <begin position="219"/>
        <end position="235"/>
    </location>
</feature>
<feature type="compositionally biased region" description="Polar residues" evidence="1">
    <location>
        <begin position="41"/>
        <end position="71"/>
    </location>
</feature>
<dbReference type="Proteomes" id="UP000233837">
    <property type="component" value="Unassembled WGS sequence"/>
</dbReference>
<sequence>MHFSASCPSKPEGGSNDENDNNRQNRGRSFSRKPNSRHFSKNQNSARPPASQTSPLRTLNVVSADSLTDQGVPNIIGQPLQYQPHSPPPFKLVSSATDLPLAPPFTVSQSGRADDGLGIPNLNSPNDEASSSSTIPQSISNLSTKKVKDTAVGNFAQKEIISPNKFEALQIDEALLQLPNVNVESESFSAADKDEGGGDSFLKEVGKAKNSQPSAAPKKTAKGKQVKKSHNSTKS</sequence>
<feature type="compositionally biased region" description="Basic residues" evidence="1">
    <location>
        <begin position="25"/>
        <end position="40"/>
    </location>
</feature>
<evidence type="ECO:0000313" key="3">
    <source>
        <dbReference type="Proteomes" id="UP000233837"/>
    </source>
</evidence>
<dbReference type="EMBL" id="KZ505314">
    <property type="protein sequence ID" value="PKU59883.1"/>
    <property type="molecule type" value="Genomic_DNA"/>
</dbReference>
<evidence type="ECO:0000256" key="1">
    <source>
        <dbReference type="SAM" id="MobiDB-lite"/>
    </source>
</evidence>
<feature type="region of interest" description="Disordered" evidence="1">
    <location>
        <begin position="1"/>
        <end position="146"/>
    </location>
</feature>
<organism evidence="2 3">
    <name type="scientific">Dendrobium catenatum</name>
    <dbReference type="NCBI Taxonomy" id="906689"/>
    <lineage>
        <taxon>Eukaryota</taxon>
        <taxon>Viridiplantae</taxon>
        <taxon>Streptophyta</taxon>
        <taxon>Embryophyta</taxon>
        <taxon>Tracheophyta</taxon>
        <taxon>Spermatophyta</taxon>
        <taxon>Magnoliopsida</taxon>
        <taxon>Liliopsida</taxon>
        <taxon>Asparagales</taxon>
        <taxon>Orchidaceae</taxon>
        <taxon>Epidendroideae</taxon>
        <taxon>Malaxideae</taxon>
        <taxon>Dendrobiinae</taxon>
        <taxon>Dendrobium</taxon>
    </lineage>
</organism>
<reference evidence="2 3" key="2">
    <citation type="journal article" date="2017" name="Nature">
        <title>The Apostasia genome and the evolution of orchids.</title>
        <authorList>
            <person name="Zhang G.Q."/>
            <person name="Liu K.W."/>
            <person name="Li Z."/>
            <person name="Lohaus R."/>
            <person name="Hsiao Y.Y."/>
            <person name="Niu S.C."/>
            <person name="Wang J.Y."/>
            <person name="Lin Y.C."/>
            <person name="Xu Q."/>
            <person name="Chen L.J."/>
            <person name="Yoshida K."/>
            <person name="Fujiwara S."/>
            <person name="Wang Z.W."/>
            <person name="Zhang Y.Q."/>
            <person name="Mitsuda N."/>
            <person name="Wang M."/>
            <person name="Liu G.H."/>
            <person name="Pecoraro L."/>
            <person name="Huang H.X."/>
            <person name="Xiao X.J."/>
            <person name="Lin M."/>
            <person name="Wu X.Y."/>
            <person name="Wu W.L."/>
            <person name="Chen Y.Y."/>
            <person name="Chang S.B."/>
            <person name="Sakamoto S."/>
            <person name="Ohme-Takagi M."/>
            <person name="Yagi M."/>
            <person name="Zeng S.J."/>
            <person name="Shen C.Y."/>
            <person name="Yeh C.M."/>
            <person name="Luo Y.B."/>
            <person name="Tsai W.C."/>
            <person name="Van de Peer Y."/>
            <person name="Liu Z.J."/>
        </authorList>
    </citation>
    <scope>NUCLEOTIDE SEQUENCE [LARGE SCALE GENOMIC DNA]</scope>
    <source>
        <tissue evidence="2">The whole plant</tissue>
    </source>
</reference>
<feature type="region of interest" description="Disordered" evidence="1">
    <location>
        <begin position="186"/>
        <end position="235"/>
    </location>
</feature>
<feature type="compositionally biased region" description="Basic and acidic residues" evidence="1">
    <location>
        <begin position="191"/>
        <end position="207"/>
    </location>
</feature>
<protein>
    <submittedName>
        <fullName evidence="2">Uncharacterized protein</fullName>
    </submittedName>
</protein>
<feature type="compositionally biased region" description="Low complexity" evidence="1">
    <location>
        <begin position="130"/>
        <end position="143"/>
    </location>
</feature>
<keyword evidence="3" id="KW-1185">Reference proteome</keyword>